<dbReference type="EMBL" id="FUZT01000018">
    <property type="protein sequence ID" value="SKC88893.1"/>
    <property type="molecule type" value="Genomic_DNA"/>
</dbReference>
<organism evidence="7 8">
    <name type="scientific">Maledivibacter halophilus</name>
    <dbReference type="NCBI Taxonomy" id="36842"/>
    <lineage>
        <taxon>Bacteria</taxon>
        <taxon>Bacillati</taxon>
        <taxon>Bacillota</taxon>
        <taxon>Clostridia</taxon>
        <taxon>Peptostreptococcales</taxon>
        <taxon>Caminicellaceae</taxon>
        <taxon>Maledivibacter</taxon>
    </lineage>
</organism>
<keyword evidence="3 6" id="KW-0489">Methyltransferase</keyword>
<comment type="subcellular location">
    <subcellularLocation>
        <location evidence="6">Cytoplasm</location>
    </subcellularLocation>
</comment>
<dbReference type="GO" id="GO:0005829">
    <property type="term" value="C:cytosol"/>
    <property type="evidence" value="ECO:0007669"/>
    <property type="project" value="TreeGrafter"/>
</dbReference>
<dbReference type="HAMAP" id="MF_00074">
    <property type="entry name" value="16SrRNA_methyltr_G"/>
    <property type="match status" value="1"/>
</dbReference>
<feature type="binding site" evidence="6">
    <location>
        <begin position="131"/>
        <end position="132"/>
    </location>
    <ligand>
        <name>S-adenosyl-L-methionine</name>
        <dbReference type="ChEBI" id="CHEBI:59789"/>
    </ligand>
</feature>
<dbReference type="AlphaFoldDB" id="A0A1T5MLG1"/>
<dbReference type="STRING" id="36842.SAMN02194393_04938"/>
<dbReference type="InterPro" id="IPR029063">
    <property type="entry name" value="SAM-dependent_MTases_sf"/>
</dbReference>
<keyword evidence="5 6" id="KW-0949">S-adenosyl-L-methionine</keyword>
<comment type="function">
    <text evidence="6">Specifically methylates the N7 position of a guanine in 16S rRNA.</text>
</comment>
<name>A0A1T5MLG1_9FIRM</name>
<evidence type="ECO:0000313" key="8">
    <source>
        <dbReference type="Proteomes" id="UP000190285"/>
    </source>
</evidence>
<dbReference type="CDD" id="cd02440">
    <property type="entry name" value="AdoMet_MTases"/>
    <property type="match status" value="1"/>
</dbReference>
<dbReference type="NCBIfam" id="TIGR00138">
    <property type="entry name" value="rsmG_gidB"/>
    <property type="match status" value="1"/>
</dbReference>
<keyword evidence="8" id="KW-1185">Reference proteome</keyword>
<dbReference type="Pfam" id="PF02527">
    <property type="entry name" value="GidB"/>
    <property type="match status" value="1"/>
</dbReference>
<evidence type="ECO:0000256" key="6">
    <source>
        <dbReference type="HAMAP-Rule" id="MF_00074"/>
    </source>
</evidence>
<comment type="similarity">
    <text evidence="6">Belongs to the methyltransferase superfamily. RNA methyltransferase RsmG family.</text>
</comment>
<protein>
    <recommendedName>
        <fullName evidence="6">Ribosomal RNA small subunit methyltransferase G</fullName>
        <ecNumber evidence="6">2.1.1.-</ecNumber>
    </recommendedName>
    <alternativeName>
        <fullName evidence="6">16S rRNA 7-methylguanosine methyltransferase</fullName>
        <shortName evidence="6">16S rRNA m7G methyltransferase</shortName>
    </alternativeName>
</protein>
<dbReference type="GO" id="GO:0070043">
    <property type="term" value="F:rRNA (guanine-N7-)-methyltransferase activity"/>
    <property type="evidence" value="ECO:0007669"/>
    <property type="project" value="UniProtKB-UniRule"/>
</dbReference>
<keyword evidence="2 6" id="KW-0698">rRNA processing</keyword>
<dbReference type="EC" id="2.1.1.-" evidence="6"/>
<evidence type="ECO:0000256" key="2">
    <source>
        <dbReference type="ARBA" id="ARBA00022552"/>
    </source>
</evidence>
<dbReference type="RefSeq" id="WP_330397446.1">
    <property type="nucleotide sequence ID" value="NZ_FUZT01000018.1"/>
</dbReference>
<dbReference type="PANTHER" id="PTHR31760:SF0">
    <property type="entry name" value="S-ADENOSYL-L-METHIONINE-DEPENDENT METHYLTRANSFERASES SUPERFAMILY PROTEIN"/>
    <property type="match status" value="1"/>
</dbReference>
<dbReference type="FunFam" id="3.40.50.150:FF:000041">
    <property type="entry name" value="Ribosomal RNA small subunit methyltransferase G"/>
    <property type="match status" value="1"/>
</dbReference>
<keyword evidence="1 6" id="KW-0963">Cytoplasm</keyword>
<feature type="binding site" evidence="6">
    <location>
        <position position="85"/>
    </location>
    <ligand>
        <name>S-adenosyl-L-methionine</name>
        <dbReference type="ChEBI" id="CHEBI:59789"/>
    </ligand>
</feature>
<proteinExistence type="inferred from homology"/>
<dbReference type="SUPFAM" id="SSF53335">
    <property type="entry name" value="S-adenosyl-L-methionine-dependent methyltransferases"/>
    <property type="match status" value="1"/>
</dbReference>
<dbReference type="InterPro" id="IPR003682">
    <property type="entry name" value="rRNA_ssu_MeTfrase_G"/>
</dbReference>
<reference evidence="7 8" key="1">
    <citation type="submission" date="2017-02" db="EMBL/GenBank/DDBJ databases">
        <authorList>
            <person name="Peterson S.W."/>
        </authorList>
    </citation>
    <scope>NUCLEOTIDE SEQUENCE [LARGE SCALE GENOMIC DNA]</scope>
    <source>
        <strain evidence="7 8">M1</strain>
    </source>
</reference>
<dbReference type="Proteomes" id="UP000190285">
    <property type="component" value="Unassembled WGS sequence"/>
</dbReference>
<accession>A0A1T5MLG1</accession>
<evidence type="ECO:0000313" key="7">
    <source>
        <dbReference type="EMBL" id="SKC88893.1"/>
    </source>
</evidence>
<evidence type="ECO:0000256" key="3">
    <source>
        <dbReference type="ARBA" id="ARBA00022603"/>
    </source>
</evidence>
<dbReference type="PIRSF" id="PIRSF003078">
    <property type="entry name" value="GidB"/>
    <property type="match status" value="1"/>
</dbReference>
<sequence>MKMNSKDILKQGGKEIGLDIDDKMVEKFSSYMELLIQWNEKINLTGITDKNEIMIKHFLDSLTCIITGTIKNDSKIIDVGTGAGFPGIPLNIYYENLNITLLDSLNKRIRYLNEVCKELNLKNIELLHGRAEDYGKKEDYREKYDVAVARAVADLSVISEYCLPFVKVNGFFIAQKGPKAYEEALKSEKAVSVLGGKIIDKVDVKLPFSDINHTLIIIKKIKSTPKKYPRKAGTPTKKPIV</sequence>
<gene>
    <name evidence="6" type="primary">rsmG</name>
    <name evidence="7" type="ORF">SAMN02194393_04938</name>
</gene>
<dbReference type="Gene3D" id="3.40.50.150">
    <property type="entry name" value="Vaccinia Virus protein VP39"/>
    <property type="match status" value="1"/>
</dbReference>
<keyword evidence="4 6" id="KW-0808">Transferase</keyword>
<evidence type="ECO:0000256" key="5">
    <source>
        <dbReference type="ARBA" id="ARBA00022691"/>
    </source>
</evidence>
<feature type="binding site" evidence="6">
    <location>
        <position position="80"/>
    </location>
    <ligand>
        <name>S-adenosyl-L-methionine</name>
        <dbReference type="ChEBI" id="CHEBI:59789"/>
    </ligand>
</feature>
<evidence type="ECO:0000256" key="4">
    <source>
        <dbReference type="ARBA" id="ARBA00022679"/>
    </source>
</evidence>
<comment type="caution">
    <text evidence="6">Lacks conserved residue(s) required for the propagation of feature annotation.</text>
</comment>
<evidence type="ECO:0000256" key="1">
    <source>
        <dbReference type="ARBA" id="ARBA00022490"/>
    </source>
</evidence>
<dbReference type="PANTHER" id="PTHR31760">
    <property type="entry name" value="S-ADENOSYL-L-METHIONINE-DEPENDENT METHYLTRANSFERASES SUPERFAMILY PROTEIN"/>
    <property type="match status" value="1"/>
</dbReference>
<feature type="binding site" evidence="6">
    <location>
        <position position="150"/>
    </location>
    <ligand>
        <name>S-adenosyl-L-methionine</name>
        <dbReference type="ChEBI" id="CHEBI:59789"/>
    </ligand>
</feature>